<reference evidence="5" key="1">
    <citation type="journal article" date="2023" name="Mol. Biol. Evol.">
        <title>Third-Generation Sequencing Reveals the Adaptive Role of the Epigenome in Three Deep-Sea Polychaetes.</title>
        <authorList>
            <person name="Perez M."/>
            <person name="Aroh O."/>
            <person name="Sun Y."/>
            <person name="Lan Y."/>
            <person name="Juniper S.K."/>
            <person name="Young C.R."/>
            <person name="Angers B."/>
            <person name="Qian P.Y."/>
        </authorList>
    </citation>
    <scope>NUCLEOTIDE SEQUENCE</scope>
    <source>
        <strain evidence="5">R07B-5</strain>
    </source>
</reference>
<evidence type="ECO:0000256" key="3">
    <source>
        <dbReference type="PROSITE-ProRule" id="PRU00076"/>
    </source>
</evidence>
<dbReference type="PROSITE" id="PS01186">
    <property type="entry name" value="EGF_2"/>
    <property type="match status" value="1"/>
</dbReference>
<dbReference type="PROSITE" id="PS00022">
    <property type="entry name" value="EGF_1"/>
    <property type="match status" value="1"/>
</dbReference>
<dbReference type="AlphaFoldDB" id="A0AAD9K6T9"/>
<dbReference type="EMBL" id="JAODUO010001358">
    <property type="protein sequence ID" value="KAK2165621.1"/>
    <property type="molecule type" value="Genomic_DNA"/>
</dbReference>
<dbReference type="InterPro" id="IPR036116">
    <property type="entry name" value="FN3_sf"/>
</dbReference>
<dbReference type="SUPFAM" id="SSF49265">
    <property type="entry name" value="Fibronectin type III"/>
    <property type="match status" value="1"/>
</dbReference>
<dbReference type="InterPro" id="IPR013783">
    <property type="entry name" value="Ig-like_fold"/>
</dbReference>
<organism evidence="5 6">
    <name type="scientific">Ridgeia piscesae</name>
    <name type="common">Tubeworm</name>
    <dbReference type="NCBI Taxonomy" id="27915"/>
    <lineage>
        <taxon>Eukaryota</taxon>
        <taxon>Metazoa</taxon>
        <taxon>Spiralia</taxon>
        <taxon>Lophotrochozoa</taxon>
        <taxon>Annelida</taxon>
        <taxon>Polychaeta</taxon>
        <taxon>Sedentaria</taxon>
        <taxon>Canalipalpata</taxon>
        <taxon>Sabellida</taxon>
        <taxon>Siboglinidae</taxon>
        <taxon>Ridgeia</taxon>
    </lineage>
</organism>
<accession>A0AAD9K6T9</accession>
<dbReference type="Proteomes" id="UP001209878">
    <property type="component" value="Unassembled WGS sequence"/>
</dbReference>
<comment type="caution">
    <text evidence="5">The sequence shown here is derived from an EMBL/GenBank/DDBJ whole genome shotgun (WGS) entry which is preliminary data.</text>
</comment>
<dbReference type="PROSITE" id="PS50026">
    <property type="entry name" value="EGF_3"/>
    <property type="match status" value="1"/>
</dbReference>
<evidence type="ECO:0000256" key="2">
    <source>
        <dbReference type="ARBA" id="ARBA00023157"/>
    </source>
</evidence>
<name>A0AAD9K6T9_RIDPI</name>
<dbReference type="PANTHER" id="PTHR14949:SF56">
    <property type="entry name" value="EGF-LIKE-DOMAIN, MULTIPLE 7"/>
    <property type="match status" value="1"/>
</dbReference>
<dbReference type="InterPro" id="IPR000742">
    <property type="entry name" value="EGF"/>
</dbReference>
<feature type="domain" description="EGF-like" evidence="4">
    <location>
        <begin position="46"/>
        <end position="80"/>
    </location>
</feature>
<proteinExistence type="predicted"/>
<keyword evidence="3" id="KW-0245">EGF-like domain</keyword>
<protein>
    <recommendedName>
        <fullName evidence="4">EGF-like domain-containing protein</fullName>
    </recommendedName>
</protein>
<dbReference type="PANTHER" id="PTHR14949">
    <property type="entry name" value="EGF-LIKE-DOMAIN, MULTIPLE 7, 8"/>
    <property type="match status" value="1"/>
</dbReference>
<feature type="disulfide bond" evidence="3">
    <location>
        <begin position="70"/>
        <end position="79"/>
    </location>
</feature>
<dbReference type="InterPro" id="IPR050969">
    <property type="entry name" value="Dev_Signal_Modulators"/>
</dbReference>
<keyword evidence="2 3" id="KW-1015">Disulfide bond</keyword>
<evidence type="ECO:0000256" key="1">
    <source>
        <dbReference type="ARBA" id="ARBA00022729"/>
    </source>
</evidence>
<dbReference type="Gene3D" id="2.60.40.10">
    <property type="entry name" value="Immunoglobulins"/>
    <property type="match status" value="1"/>
</dbReference>
<evidence type="ECO:0000313" key="6">
    <source>
        <dbReference type="Proteomes" id="UP001209878"/>
    </source>
</evidence>
<evidence type="ECO:0000313" key="5">
    <source>
        <dbReference type="EMBL" id="KAK2165621.1"/>
    </source>
</evidence>
<evidence type="ECO:0000259" key="4">
    <source>
        <dbReference type="PROSITE" id="PS50026"/>
    </source>
</evidence>
<dbReference type="Gene3D" id="2.10.25.10">
    <property type="entry name" value="Laminin"/>
    <property type="match status" value="1"/>
</dbReference>
<gene>
    <name evidence="5" type="ORF">NP493_1358g02009</name>
</gene>
<dbReference type="SMART" id="SM00181">
    <property type="entry name" value="EGF"/>
    <property type="match status" value="2"/>
</dbReference>
<keyword evidence="6" id="KW-1185">Reference proteome</keyword>
<sequence>MRVAHFAENGYVYVAAICEPKCENNAICYDKNKCFCRSLFSGAACNIAKCSFSMNCFPGTCHSGDDRCICVSGFTGPNCNTMDASPKFNKCNIKLLVKSDDQEKVVFAGQCDPKKTYFSNGRGVTVTAMDWETEYEPAADFPQRPPYIGHYGMGVVSTGGHFTLRNAENKIIYTENIACPSPVRSSNPHLVSECRDIRHKLKSVVAHHYQIEVTMTASTGGYKKVLNTETHKLTEQTYTGQSSSQMIRVVIDLLPPTHCATTDTCAIGDRPPVDVGLETDNSRMSKRFVGCGVWHDADSGLSTFSYKVFPLAPDSEGQLVEKSAPIAEGKPTSSCLEFTSYAPVDAGMYSVVLTVEDAAGNAALARGLFLWDAQSRVTTTSTPMSVTGVSAVRDNVVWLTSPVDSFVVNWSGHFENAFQHDNKLLNKVKPWPESKGLDDLYGDRTVDAIPNARGIVRFDVGSEYINSSVLTTMSDNGLKESLEFQAAIADGDSIRVLIRAVDVTGNNATDWLFIRVDSSPPIFMSHTFEKNVDSGDPKLSYSSRVSMNAYDKESGITAIEYTVADVTEGMQLWNVTVEGHLETKNTTSCREDGTCACTPFDECFLYKHDFYINHCRILNRVGHEFQVKASIINMAGLTTPVDVNLGALERLSGVQVYPKVSQLGVSKIYGSRALLEWDYAVSCYDVKWVTFRYKAASGVEREVRLLASSKSYVMENLTPVTNYVVHVVIMYEGDQSSEATSLRFNSGGIGE</sequence>
<keyword evidence="1" id="KW-0732">Signal</keyword>
<comment type="caution">
    <text evidence="3">Lacks conserved residue(s) required for the propagation of feature annotation.</text>
</comment>